<keyword evidence="3" id="KW-1185">Reference proteome</keyword>
<dbReference type="Proteomes" id="UP000198534">
    <property type="component" value="Unassembled WGS sequence"/>
</dbReference>
<dbReference type="RefSeq" id="WP_091742579.1">
    <property type="nucleotide sequence ID" value="NZ_FNNQ01000018.1"/>
</dbReference>
<dbReference type="OrthoDB" id="2240714at2"/>
<dbReference type="STRING" id="1048340.SAMN05444487_11817"/>
<dbReference type="EMBL" id="FNNQ01000018">
    <property type="protein sequence ID" value="SDX44874.1"/>
    <property type="molecule type" value="Genomic_DNA"/>
</dbReference>
<reference evidence="2 3" key="1">
    <citation type="submission" date="2016-10" db="EMBL/GenBank/DDBJ databases">
        <authorList>
            <person name="de Groot N.N."/>
        </authorList>
    </citation>
    <scope>NUCLEOTIDE SEQUENCE [LARGE SCALE GENOMIC DNA]</scope>
    <source>
        <strain evidence="2 3">DSM 45610</strain>
    </source>
</reference>
<evidence type="ECO:0000313" key="3">
    <source>
        <dbReference type="Proteomes" id="UP000198534"/>
    </source>
</evidence>
<gene>
    <name evidence="2" type="ORF">SAMN05444487_11817</name>
</gene>
<dbReference type="InterPro" id="IPR010572">
    <property type="entry name" value="Tail_dom"/>
</dbReference>
<protein>
    <submittedName>
        <fullName evidence="2">Phage minor structural protein, N-terminal region</fullName>
    </submittedName>
</protein>
<evidence type="ECO:0000313" key="2">
    <source>
        <dbReference type="EMBL" id="SDX44874.1"/>
    </source>
</evidence>
<dbReference type="AlphaFoldDB" id="A0A1H3BU36"/>
<dbReference type="InterPro" id="IPR007119">
    <property type="entry name" value="Phage_tail_spike_N"/>
</dbReference>
<name>A0A1H3BU36_9BACL</name>
<dbReference type="NCBIfam" id="TIGR01665">
    <property type="entry name" value="put_anti_recept"/>
    <property type="match status" value="1"/>
</dbReference>
<proteinExistence type="predicted"/>
<accession>A0A1H3BU36</accession>
<organism evidence="2 3">
    <name type="scientific">Marininema mesophilum</name>
    <dbReference type="NCBI Taxonomy" id="1048340"/>
    <lineage>
        <taxon>Bacteria</taxon>
        <taxon>Bacillati</taxon>
        <taxon>Bacillota</taxon>
        <taxon>Bacilli</taxon>
        <taxon>Bacillales</taxon>
        <taxon>Thermoactinomycetaceae</taxon>
        <taxon>Marininema</taxon>
    </lineage>
</organism>
<dbReference type="Pfam" id="PF06605">
    <property type="entry name" value="Prophage_tail"/>
    <property type="match status" value="1"/>
</dbReference>
<evidence type="ECO:0000259" key="1">
    <source>
        <dbReference type="Pfam" id="PF06605"/>
    </source>
</evidence>
<sequence length="713" mass="78976">MALSEKDRGALLILLNRNEERVATIGHKGSPVYEPIFRDAENESATLTFRVRPVDEEGKYLTQRNYVLLEDPWNPGGWRLLEIMETDEVSDSSGRPMKEIQCEESALRELSGDWVDDIRLWDTTPNDALTRLLSSAKSRWKVGSVSHTGIASTNVYHTSASEGLSELMKTWGGVIRFRVTVSGSLITGRYIDWVSTLEDYTGVRWMKGMNLKSLKKTVISREVATAIYPYGKGGDNSTTDDDETGARKLTIADVEWSKAKGDPADKPKGQTWVGDEAARSIWGYPGSSGRRHIFMTQTFDDTEDPKVLIQQGWDALKPLTQEWASYEVEITDLSREVGREHEATQLGTAGLVVDDSFNPPIEVRARVVAAEVDLNNRRNLQLTLGSFVPTPFDSISDIREELGNKVTKGAPVTQLRQNIEQMADRLRSGVGYKDFSPTLGDIWTSGPYGDPETTHYMQAKSGILAFANRWDPVAGEPDWQVGLSGDGINADAITAGTLNAERVNIETVSEAGSSLVRLKDGYLCTYENDYQTLKIGKYGIRFFDNGWGLEDPNNDWLGTIGYSFDSDASDDLGVYRYRGVGISTVKDLHLFCKIDSSNKVKKQGLKLQYALDYARLGLSTVYFGDPSLFRDMGPSIDVTPNSSDPYGAVRLKVSDGCYLYLGGGGKDTGNRMHVRMYTTAGYQTVFELEAYGKGANLHIRDPDSGSLKKVQTA</sequence>
<feature type="domain" description="Tail spike" evidence="1">
    <location>
        <begin position="123"/>
        <end position="390"/>
    </location>
</feature>